<sequence>MASYLPGRMKTLKRKELDDVSDGFSEFSLLSPSIKMRRLDVELPSVMQEEPAVPLVSQQQLLSEQIESAAPEVDAVVEDVPLIPVNEERAIVLYKPIDTPLYLSPSSSNVSFTVSSDMLPGLKNQAFLRQNSNLSVSNLLINCKEAANDTLAVAPWAPTQASATSWSQVEGSSSSVSIEPMEAEEEGASMEVEEESEQASSAGSGAGVFQQWQRQHCMTPEIPTTTTTTPVMWSW</sequence>
<organism evidence="1 2">
    <name type="scientific">Dioscorea alata</name>
    <name type="common">Purple yam</name>
    <dbReference type="NCBI Taxonomy" id="55571"/>
    <lineage>
        <taxon>Eukaryota</taxon>
        <taxon>Viridiplantae</taxon>
        <taxon>Streptophyta</taxon>
        <taxon>Embryophyta</taxon>
        <taxon>Tracheophyta</taxon>
        <taxon>Spermatophyta</taxon>
        <taxon>Magnoliopsida</taxon>
        <taxon>Liliopsida</taxon>
        <taxon>Dioscoreales</taxon>
        <taxon>Dioscoreaceae</taxon>
        <taxon>Dioscorea</taxon>
    </lineage>
</organism>
<reference evidence="2" key="1">
    <citation type="journal article" date="2022" name="Nat. Commun.">
        <title>Chromosome evolution and the genetic basis of agronomically important traits in greater yam.</title>
        <authorList>
            <person name="Bredeson J.V."/>
            <person name="Lyons J.B."/>
            <person name="Oniyinde I.O."/>
            <person name="Okereke N.R."/>
            <person name="Kolade O."/>
            <person name="Nnabue I."/>
            <person name="Nwadili C.O."/>
            <person name="Hribova E."/>
            <person name="Parker M."/>
            <person name="Nwogha J."/>
            <person name="Shu S."/>
            <person name="Carlson J."/>
            <person name="Kariba R."/>
            <person name="Muthemba S."/>
            <person name="Knop K."/>
            <person name="Barton G.J."/>
            <person name="Sherwood A.V."/>
            <person name="Lopez-Montes A."/>
            <person name="Asiedu R."/>
            <person name="Jamnadass R."/>
            <person name="Muchugi A."/>
            <person name="Goodstein D."/>
            <person name="Egesi C.N."/>
            <person name="Featherston J."/>
            <person name="Asfaw A."/>
            <person name="Simpson G.G."/>
            <person name="Dolezel J."/>
            <person name="Hendre P.S."/>
            <person name="Van Deynze A."/>
            <person name="Kumar P.L."/>
            <person name="Obidiegwu J.E."/>
            <person name="Bhattacharjee R."/>
            <person name="Rokhsar D.S."/>
        </authorList>
    </citation>
    <scope>NUCLEOTIDE SEQUENCE [LARGE SCALE GENOMIC DNA]</scope>
    <source>
        <strain evidence="2">cv. TDa95/00328</strain>
    </source>
</reference>
<proteinExistence type="predicted"/>
<evidence type="ECO:0000313" key="2">
    <source>
        <dbReference type="Proteomes" id="UP000827976"/>
    </source>
</evidence>
<evidence type="ECO:0000313" key="1">
    <source>
        <dbReference type="EMBL" id="KAH7674658.1"/>
    </source>
</evidence>
<keyword evidence="2" id="KW-1185">Reference proteome</keyword>
<protein>
    <submittedName>
        <fullName evidence="1">Uncharacterized protein</fullName>
    </submittedName>
</protein>
<gene>
    <name evidence="1" type="ORF">IHE45_08G088500</name>
</gene>
<name>A0ACB7VKK1_DIOAL</name>
<dbReference type="EMBL" id="CM037018">
    <property type="protein sequence ID" value="KAH7674658.1"/>
    <property type="molecule type" value="Genomic_DNA"/>
</dbReference>
<accession>A0ACB7VKK1</accession>
<comment type="caution">
    <text evidence="1">The sequence shown here is derived from an EMBL/GenBank/DDBJ whole genome shotgun (WGS) entry which is preliminary data.</text>
</comment>
<dbReference type="Proteomes" id="UP000827976">
    <property type="component" value="Chromosome 8"/>
</dbReference>